<dbReference type="Proteomes" id="UP000007148">
    <property type="component" value="Unassembled WGS sequence"/>
</dbReference>
<dbReference type="InParanoid" id="G4TRM0"/>
<evidence type="ECO:0000313" key="2">
    <source>
        <dbReference type="EMBL" id="CCA73961.1"/>
    </source>
</evidence>
<dbReference type="HOGENOM" id="CLU_1797209_0_0_1"/>
<protein>
    <submittedName>
        <fullName evidence="2">Uncharacterized protein</fullName>
    </submittedName>
</protein>
<sequence>MSWTSSDGQLPGLKLVPSILFVLSACILLAAGILLSWVIRAQAIRRRQIALEALRAAGLLEIDETATRSKLKDVPPIHESLLTAGGYIRGWEKYEWSDIQPMSLSTDRVALFVRMPSTVDSRTFAEDEIELGTSSVCIDDYCVL</sequence>
<keyword evidence="1" id="KW-0472">Membrane</keyword>
<keyword evidence="1" id="KW-0812">Transmembrane</keyword>
<dbReference type="EMBL" id="CAFZ01000267">
    <property type="protein sequence ID" value="CCA73961.1"/>
    <property type="molecule type" value="Genomic_DNA"/>
</dbReference>
<evidence type="ECO:0000256" key="1">
    <source>
        <dbReference type="SAM" id="Phobius"/>
    </source>
</evidence>
<gene>
    <name evidence="2" type="ORF">PIIN_07915</name>
</gene>
<accession>G4TRM0</accession>
<keyword evidence="3" id="KW-1185">Reference proteome</keyword>
<name>G4TRM0_SERID</name>
<feature type="transmembrane region" description="Helical" evidence="1">
    <location>
        <begin position="15"/>
        <end position="39"/>
    </location>
</feature>
<proteinExistence type="predicted"/>
<comment type="caution">
    <text evidence="2">The sequence shown here is derived from an EMBL/GenBank/DDBJ whole genome shotgun (WGS) entry which is preliminary data.</text>
</comment>
<keyword evidence="1" id="KW-1133">Transmembrane helix</keyword>
<organism evidence="2 3">
    <name type="scientific">Serendipita indica (strain DSM 11827)</name>
    <name type="common">Root endophyte fungus</name>
    <name type="synonym">Piriformospora indica</name>
    <dbReference type="NCBI Taxonomy" id="1109443"/>
    <lineage>
        <taxon>Eukaryota</taxon>
        <taxon>Fungi</taxon>
        <taxon>Dikarya</taxon>
        <taxon>Basidiomycota</taxon>
        <taxon>Agaricomycotina</taxon>
        <taxon>Agaricomycetes</taxon>
        <taxon>Sebacinales</taxon>
        <taxon>Serendipitaceae</taxon>
        <taxon>Serendipita</taxon>
    </lineage>
</organism>
<dbReference type="AlphaFoldDB" id="G4TRM0"/>
<reference evidence="2 3" key="1">
    <citation type="journal article" date="2011" name="PLoS Pathog.">
        <title>Endophytic Life Strategies Decoded by Genome and Transcriptome Analyses of the Mutualistic Root Symbiont Piriformospora indica.</title>
        <authorList>
            <person name="Zuccaro A."/>
            <person name="Lahrmann U."/>
            <person name="Guldener U."/>
            <person name="Langen G."/>
            <person name="Pfiffi S."/>
            <person name="Biedenkopf D."/>
            <person name="Wong P."/>
            <person name="Samans B."/>
            <person name="Grimm C."/>
            <person name="Basiewicz M."/>
            <person name="Murat C."/>
            <person name="Martin F."/>
            <person name="Kogel K.H."/>
        </authorList>
    </citation>
    <scope>NUCLEOTIDE SEQUENCE [LARGE SCALE GENOMIC DNA]</scope>
    <source>
        <strain evidence="2 3">DSM 11827</strain>
    </source>
</reference>
<evidence type="ECO:0000313" key="3">
    <source>
        <dbReference type="Proteomes" id="UP000007148"/>
    </source>
</evidence>